<feature type="signal peptide" evidence="1">
    <location>
        <begin position="1"/>
        <end position="21"/>
    </location>
</feature>
<sequence>MIGAFGRGLAALFLTVSTVQAGVLTATLPDGTEIGRIAVAEGGGWCVLWNHSVQGFPVQDCYQNRQGRMVLTRSHQPDFAAGLGHLPGRGRQVSDGAGGYWIEDIDEPVPGDAYVLRPGRAAVNHRIVAGNAEIPLSARAARQRVRIALQPGDPE</sequence>
<organism evidence="2 3">
    <name type="scientific">Marinovum algicola</name>
    <dbReference type="NCBI Taxonomy" id="42444"/>
    <lineage>
        <taxon>Bacteria</taxon>
        <taxon>Pseudomonadati</taxon>
        <taxon>Pseudomonadota</taxon>
        <taxon>Alphaproteobacteria</taxon>
        <taxon>Rhodobacterales</taxon>
        <taxon>Roseobacteraceae</taxon>
        <taxon>Marinovum</taxon>
    </lineage>
</organism>
<evidence type="ECO:0000313" key="2">
    <source>
        <dbReference type="EMBL" id="SEJ10836.1"/>
    </source>
</evidence>
<reference evidence="2 3" key="1">
    <citation type="submission" date="2016-10" db="EMBL/GenBank/DDBJ databases">
        <authorList>
            <person name="Varghese N."/>
            <person name="Submissions S."/>
        </authorList>
    </citation>
    <scope>NUCLEOTIDE SEQUENCE [LARGE SCALE GENOMIC DNA]</scope>
    <source>
        <strain evidence="2 3">FF3</strain>
    </source>
</reference>
<accession>A0A975ZMN4</accession>
<dbReference type="Pfam" id="PF08905">
    <property type="entry name" value="DUF1850"/>
    <property type="match status" value="1"/>
</dbReference>
<dbReference type="RefSeq" id="WP_170850516.1">
    <property type="nucleotide sequence ID" value="NZ_CATLTK010000024.1"/>
</dbReference>
<protein>
    <recommendedName>
        <fullName evidence="4">DUF1850 domain-containing protein</fullName>
    </recommendedName>
</protein>
<keyword evidence="1" id="KW-0732">Signal</keyword>
<feature type="chain" id="PRO_5038030455" description="DUF1850 domain-containing protein" evidence="1">
    <location>
        <begin position="22"/>
        <end position="155"/>
    </location>
</feature>
<dbReference type="Proteomes" id="UP000182932">
    <property type="component" value="Unassembled WGS sequence"/>
</dbReference>
<name>A0A975ZMN4_9RHOB</name>
<dbReference type="EMBL" id="FNYY01000003">
    <property type="protein sequence ID" value="SEJ10836.1"/>
    <property type="molecule type" value="Genomic_DNA"/>
</dbReference>
<dbReference type="GeneID" id="80817595"/>
<dbReference type="InterPro" id="IPR015001">
    <property type="entry name" value="DUF1850"/>
</dbReference>
<comment type="caution">
    <text evidence="2">The sequence shown here is derived from an EMBL/GenBank/DDBJ whole genome shotgun (WGS) entry which is preliminary data.</text>
</comment>
<evidence type="ECO:0000313" key="3">
    <source>
        <dbReference type="Proteomes" id="UP000182932"/>
    </source>
</evidence>
<dbReference type="AlphaFoldDB" id="A0A975ZMN4"/>
<proteinExistence type="predicted"/>
<evidence type="ECO:0008006" key="4">
    <source>
        <dbReference type="Google" id="ProtNLM"/>
    </source>
</evidence>
<gene>
    <name evidence="2" type="ORF">SAMN04487940_103237</name>
</gene>
<keyword evidence="3" id="KW-1185">Reference proteome</keyword>
<evidence type="ECO:0000256" key="1">
    <source>
        <dbReference type="SAM" id="SignalP"/>
    </source>
</evidence>